<dbReference type="GO" id="GO:0016020">
    <property type="term" value="C:membrane"/>
    <property type="evidence" value="ECO:0007669"/>
    <property type="project" value="UniProtKB-SubCell"/>
</dbReference>
<evidence type="ECO:0000256" key="5">
    <source>
        <dbReference type="ARBA" id="ARBA00023136"/>
    </source>
</evidence>
<evidence type="ECO:0000256" key="4">
    <source>
        <dbReference type="ARBA" id="ARBA00022989"/>
    </source>
</evidence>
<dbReference type="KEGG" id="ang:An01g07680"/>
<comment type="subcellular location">
    <subcellularLocation>
        <location evidence="1">Membrane</location>
        <topology evidence="1">Multi-pass membrane protein</topology>
    </subcellularLocation>
</comment>
<comment type="similarity">
    <text evidence="2">Belongs to the paxB family.</text>
</comment>
<dbReference type="AlphaFoldDB" id="A0AAJ8E0T5"/>
<feature type="transmembrane region" description="Helical" evidence="6">
    <location>
        <begin position="366"/>
        <end position="386"/>
    </location>
</feature>
<sequence length="426" mass="47078">MQFLLLLAATLSLGAGTLASPAPVPNSLDSRAYHWHGCGAGIEDCLKLALGSTDNIHCGQDSYPTACWAAAQTNICKNNLGNAEKAFLWSKDALDRSISILILAQGTAVAKEECVVRLLMSSSHVGVKKSIMPNPIPSRFSNGKSGHAGFFSLNHSELTQNDECKFDYSQRSDFQITVESATDQILYCLLCLSRYGLLMKEAGIPFYAWRSSTMALLNRTGRLRRMEAFDLSAAPPEFAVWASTVYGLNAYTNIIWLYVYYGMIYRSYKDKSFAMPLICQCLNIAWEITFGFLFSLDHWLVSLTFQVAVISNLGVIFAAIKWGSREWDRSPIIQRNLPWIYGGGILLAIAGHLCLASELGMVKACFANAIVCQVILSVGYVSQLLVRGATRGFSLQLWYVYPGLEVMTVLLERDLPLSGFSDSRAR</sequence>
<organism evidence="8">
    <name type="scientific">Aspergillus niger</name>
    <dbReference type="NCBI Taxonomy" id="5061"/>
    <lineage>
        <taxon>Eukaryota</taxon>
        <taxon>Fungi</taxon>
        <taxon>Dikarya</taxon>
        <taxon>Ascomycota</taxon>
        <taxon>Pezizomycotina</taxon>
        <taxon>Eurotiomycetes</taxon>
        <taxon>Eurotiomycetidae</taxon>
        <taxon>Eurotiales</taxon>
        <taxon>Aspergillaceae</taxon>
        <taxon>Aspergillus</taxon>
        <taxon>Aspergillus subgen. Circumdati</taxon>
    </lineage>
</organism>
<feature type="chain" id="PRO_5044763630" evidence="7">
    <location>
        <begin position="20"/>
        <end position="426"/>
    </location>
</feature>
<evidence type="ECO:0000256" key="6">
    <source>
        <dbReference type="SAM" id="Phobius"/>
    </source>
</evidence>
<dbReference type="GeneID" id="84590004"/>
<reference evidence="8" key="2">
    <citation type="submission" date="2025-08" db="UniProtKB">
        <authorList>
            <consortium name="RefSeq"/>
        </authorList>
    </citation>
    <scope>IDENTIFICATION</scope>
</reference>
<dbReference type="InterPro" id="IPR039020">
    <property type="entry name" value="PaxB-like"/>
</dbReference>
<evidence type="ECO:0000256" key="2">
    <source>
        <dbReference type="ARBA" id="ARBA00006757"/>
    </source>
</evidence>
<keyword evidence="7" id="KW-0732">Signal</keyword>
<evidence type="ECO:0000256" key="1">
    <source>
        <dbReference type="ARBA" id="ARBA00004141"/>
    </source>
</evidence>
<dbReference type="PANTHER" id="PTHR42038:SF2">
    <property type="entry name" value="TERPENE CYCLASE AUSL"/>
    <property type="match status" value="1"/>
</dbReference>
<evidence type="ECO:0000313" key="8">
    <source>
        <dbReference type="RefSeq" id="XP_059603228.1"/>
    </source>
</evidence>
<name>A0AAJ8E0T5_ASPNG</name>
<feature type="transmembrane region" description="Helical" evidence="6">
    <location>
        <begin position="299"/>
        <end position="320"/>
    </location>
</feature>
<feature type="transmembrane region" description="Helical" evidence="6">
    <location>
        <begin position="340"/>
        <end position="360"/>
    </location>
</feature>
<proteinExistence type="inferred from homology"/>
<dbReference type="RefSeq" id="XP_059603228.1">
    <property type="nucleotide sequence ID" value="XM_059749508.1"/>
</dbReference>
<feature type="transmembrane region" description="Helical" evidence="6">
    <location>
        <begin position="238"/>
        <end position="261"/>
    </location>
</feature>
<keyword evidence="3 6" id="KW-0812">Transmembrane</keyword>
<feature type="transmembrane region" description="Helical" evidence="6">
    <location>
        <begin position="273"/>
        <end position="293"/>
    </location>
</feature>
<accession>A0AAJ8E0T5</accession>
<dbReference type="Pfam" id="PF25129">
    <property type="entry name" value="Pyr4-TMTC"/>
    <property type="match status" value="1"/>
</dbReference>
<reference evidence="8" key="1">
    <citation type="submission" date="2025-02" db="EMBL/GenBank/DDBJ databases">
        <authorList>
            <consortium name="NCBI Genome Project"/>
        </authorList>
    </citation>
    <scope>NUCLEOTIDE SEQUENCE</scope>
</reference>
<keyword evidence="4 6" id="KW-1133">Transmembrane helix</keyword>
<evidence type="ECO:0000256" key="3">
    <source>
        <dbReference type="ARBA" id="ARBA00022692"/>
    </source>
</evidence>
<dbReference type="PANTHER" id="PTHR42038">
    <property type="match status" value="1"/>
</dbReference>
<gene>
    <name evidence="8" type="ORF">An01g07680</name>
</gene>
<feature type="signal peptide" evidence="7">
    <location>
        <begin position="1"/>
        <end position="19"/>
    </location>
</feature>
<evidence type="ECO:0000256" key="7">
    <source>
        <dbReference type="SAM" id="SignalP"/>
    </source>
</evidence>
<protein>
    <submittedName>
        <fullName evidence="8">Uncharacterized protein</fullName>
    </submittedName>
</protein>
<keyword evidence="5 6" id="KW-0472">Membrane</keyword>